<accession>A0A1W6VAZ7</accession>
<proteinExistence type="predicted"/>
<geneLocation type="plasmid" evidence="2">
    <name>pL289</name>
</geneLocation>
<reference evidence="2" key="1">
    <citation type="submission" date="2016-10" db="EMBL/GenBank/DDBJ databases">
        <title>The High Quality Genome of Vibrio alginolyticus K01M1.</title>
        <authorList>
            <person name="Wendling C."/>
            <person name="Chibani C.M."/>
            <person name="Hertel R."/>
            <person name="Sproer C."/>
            <person name="Bunk B."/>
            <person name="Overmann J."/>
            <person name="Roth O."/>
            <person name="Liesegang H."/>
        </authorList>
    </citation>
    <scope>NUCLEOTIDE SEQUENCE</scope>
    <source>
        <strain evidence="2">K05K4</strain>
        <plasmid evidence="2">pL289</plasmid>
    </source>
</reference>
<sequence>MNIEILSLDLPENINLKRKFSLFLLDDHCLEPSHFNFIEQDLNDTQVNLVKTILRLGSSVNNKVVTVKELTSFLEDSFKIPAKTTSRNIRDLVMKGIVKRAEVTVNGVPSNSVYCYVFATKSELVENLPVGNRNKTRFTKEHSESFQKALQITGYSADSFNTKSHEISSYPYSRQFLPQEFLSLAPVRRNAINFTEKEFKYGTGRSEIKYKITVKAHDQVPTKAALKTYVALVKLALAYNSKMLSQGIFSEPFEKKEFPCRMSQIVQVKGVIESGPNRKNIDDHLSELQFARYLFSGSPLAQESKHLDGLYSQEEDFIFIAKLRRNNELVKLDGSTTTLPSAYFITLSDQIIENLTRNDKLFVFPERIVNGDPLLLSLYICLRDKKADLEDIELTVLNRLMYLSGTEANLFKQLKTKLDQQYGASQTLIHNDEEFDYNLHGYYLKFCKNSTGKHCLRVVCDLEEMITEAGAYYDPNKGERNAPTIPHPFSPYVDMKREAALDSLEKIIINQFTEPSTVRRVNYRLFNVSENDLLLTYYDSKSSLATIASAFSTHAGFNESDVFDVLVRIQKHLKPIAYGELEVEKRDFESLRSYLKSELGFKVSKLELLEIAKNFRYRKISQWKENDFREIGSFILDKLQTVN</sequence>
<dbReference type="RefSeq" id="WP_086048472.1">
    <property type="nucleotide sequence ID" value="NZ_CP017893.1"/>
</dbReference>
<dbReference type="EMBL" id="CP017904">
    <property type="protein sequence ID" value="ARP21909.1"/>
    <property type="molecule type" value="Genomic_DNA"/>
</dbReference>
<evidence type="ECO:0000259" key="1">
    <source>
        <dbReference type="Pfam" id="PF11826"/>
    </source>
</evidence>
<dbReference type="InterPro" id="IPR021781">
    <property type="entry name" value="RctB_central_dom"/>
</dbReference>
<feature type="domain" description="Replication initiator protein RctB central region" evidence="1">
    <location>
        <begin position="211"/>
        <end position="399"/>
    </location>
</feature>
<name>A0A1W6VAZ7_VIBAL</name>
<keyword evidence="2" id="KW-0614">Plasmid</keyword>
<dbReference type="Pfam" id="PF11826">
    <property type="entry name" value="RctB_central"/>
    <property type="match status" value="1"/>
</dbReference>
<protein>
    <recommendedName>
        <fullName evidence="1">Replication initiator protein RctB central region domain-containing protein</fullName>
    </recommendedName>
</protein>
<dbReference type="AlphaFoldDB" id="A0A1W6VAZ7"/>
<gene>
    <name evidence="2" type="ORF">K05K4_52070</name>
</gene>
<evidence type="ECO:0000313" key="2">
    <source>
        <dbReference type="EMBL" id="ARP21909.1"/>
    </source>
</evidence>
<organism evidence="2">
    <name type="scientific">Vibrio alginolyticus</name>
    <dbReference type="NCBI Taxonomy" id="663"/>
    <lineage>
        <taxon>Bacteria</taxon>
        <taxon>Pseudomonadati</taxon>
        <taxon>Pseudomonadota</taxon>
        <taxon>Gammaproteobacteria</taxon>
        <taxon>Vibrionales</taxon>
        <taxon>Vibrionaceae</taxon>
        <taxon>Vibrio</taxon>
    </lineage>
</organism>